<evidence type="ECO:0000313" key="3">
    <source>
        <dbReference type="Proteomes" id="UP000789901"/>
    </source>
</evidence>
<feature type="region of interest" description="Disordered" evidence="1">
    <location>
        <begin position="1"/>
        <end position="38"/>
    </location>
</feature>
<gene>
    <name evidence="2" type="ORF">GMARGA_LOCUS18370</name>
</gene>
<accession>A0ABN7VGP6</accession>
<dbReference type="Proteomes" id="UP000789901">
    <property type="component" value="Unassembled WGS sequence"/>
</dbReference>
<feature type="non-terminal residue" evidence="2">
    <location>
        <position position="1"/>
    </location>
</feature>
<dbReference type="Gene3D" id="3.30.420.40">
    <property type="match status" value="1"/>
</dbReference>
<dbReference type="PANTHER" id="PTHR14187">
    <property type="entry name" value="ALPHA KINASE/ELONGATION FACTOR 2 KINASE"/>
    <property type="match status" value="1"/>
</dbReference>
<protein>
    <submittedName>
        <fullName evidence="2">32184_t:CDS:1</fullName>
    </submittedName>
</protein>
<dbReference type="EMBL" id="CAJVQB010014616">
    <property type="protein sequence ID" value="CAG8769558.1"/>
    <property type="molecule type" value="Genomic_DNA"/>
</dbReference>
<dbReference type="SUPFAM" id="SSF53067">
    <property type="entry name" value="Actin-like ATPase domain"/>
    <property type="match status" value="2"/>
</dbReference>
<evidence type="ECO:0000256" key="1">
    <source>
        <dbReference type="SAM" id="MobiDB-lite"/>
    </source>
</evidence>
<dbReference type="PANTHER" id="PTHR14187:SF5">
    <property type="entry name" value="HEAT SHOCK 70 KDA PROTEIN 12A"/>
    <property type="match status" value="1"/>
</dbReference>
<dbReference type="InterPro" id="IPR043129">
    <property type="entry name" value="ATPase_NBD"/>
</dbReference>
<organism evidence="2 3">
    <name type="scientific">Gigaspora margarita</name>
    <dbReference type="NCBI Taxonomy" id="4874"/>
    <lineage>
        <taxon>Eukaryota</taxon>
        <taxon>Fungi</taxon>
        <taxon>Fungi incertae sedis</taxon>
        <taxon>Mucoromycota</taxon>
        <taxon>Glomeromycotina</taxon>
        <taxon>Glomeromycetes</taxon>
        <taxon>Diversisporales</taxon>
        <taxon>Gigasporaceae</taxon>
        <taxon>Gigaspora</taxon>
    </lineage>
</organism>
<keyword evidence="3" id="KW-1185">Reference proteome</keyword>
<sequence length="661" mass="75572">MANFYKSRNSSTESLLTNNETLESSRPNNGSRTRSNSTESIDISNITIQDDDIRVIVSIDFGTTFSGFAYANVFDNIDHINDKNKTEFKYFNYKKWGGNAYGNMKTNTVLRYDSNCENVLEWGARALRMSNSDGSIPVELFKLTLGDLAEELMPVLPEQLHSEKEQRHIKAIVDYLQKMTEPLTRNFRSLNDSYEFFNTCKNFSQEIKRTIENHWPGINIHRNIRLILTIPAETSHSTKQIMRECAFKAGLIAKINTDRLQFITEPEAAAIYCISQKSQKELIKNTNKSTFLIVDCGGGTVDLTVRELLSGDELALGEVTERTGDYCGSTFIDREFLKFLGEIIGSDALKYFKTKCYGEMKTMIDDFCTFLKFRFTGETEDLEWTFDLHRICPGLKDYIIEKNRSYDKWMIKVTGDHVKKMFDPIIERIIRLINLQLENSPKCSIIFVVGGFSESEYLQKRIKEEFEQRVKYIVIPPEPTAAVVNGAVIYGLTLNSSEQYNAKMPIGPIIKSRVLKYTYGTDIKSSREFCILAKKGTIANLDQKFEQSFKPFNPSQTAMNFNIYITKNEEPKYCNEDGIEFLGKLEIDLPDFDLGLGRKVTFSLCFAEEEIKATAINLLNGQNYHTTFTLLKHVNKSAGQLIQETSQINIKSSNHKSLLKL</sequence>
<dbReference type="CDD" id="cd10229">
    <property type="entry name" value="ASKHA_NBD_HSP70_HSPA12"/>
    <property type="match status" value="1"/>
</dbReference>
<name>A0ABN7VGP6_GIGMA</name>
<reference evidence="2 3" key="1">
    <citation type="submission" date="2021-06" db="EMBL/GenBank/DDBJ databases">
        <authorList>
            <person name="Kallberg Y."/>
            <person name="Tangrot J."/>
            <person name="Rosling A."/>
        </authorList>
    </citation>
    <scope>NUCLEOTIDE SEQUENCE [LARGE SCALE GENOMIC DNA]</scope>
    <source>
        <strain evidence="2 3">120-4 pot B 10/14</strain>
    </source>
</reference>
<proteinExistence type="predicted"/>
<comment type="caution">
    <text evidence="2">The sequence shown here is derived from an EMBL/GenBank/DDBJ whole genome shotgun (WGS) entry which is preliminary data.</text>
</comment>
<feature type="non-terminal residue" evidence="2">
    <location>
        <position position="661"/>
    </location>
</feature>
<evidence type="ECO:0000313" key="2">
    <source>
        <dbReference type="EMBL" id="CAG8769558.1"/>
    </source>
</evidence>